<keyword evidence="2" id="KW-1185">Reference proteome</keyword>
<evidence type="ECO:0000313" key="2">
    <source>
        <dbReference type="Proteomes" id="UP000187412"/>
    </source>
</evidence>
<evidence type="ECO:0008006" key="3">
    <source>
        <dbReference type="Google" id="ProtNLM"/>
    </source>
</evidence>
<organism evidence="1 2">
    <name type="scientific">Paenibacillus borealis</name>
    <dbReference type="NCBI Taxonomy" id="160799"/>
    <lineage>
        <taxon>Bacteria</taxon>
        <taxon>Bacillati</taxon>
        <taxon>Bacillota</taxon>
        <taxon>Bacilli</taxon>
        <taxon>Bacillales</taxon>
        <taxon>Paenibacillaceae</taxon>
        <taxon>Paenibacillus</taxon>
    </lineage>
</organism>
<comment type="caution">
    <text evidence="1">The sequence shown here is derived from an EMBL/GenBank/DDBJ whole genome shotgun (WGS) entry which is preliminary data.</text>
</comment>
<dbReference type="RefSeq" id="WP_076108823.1">
    <property type="nucleotide sequence ID" value="NZ_MPTB01000001.1"/>
</dbReference>
<dbReference type="EMBL" id="MPTB01000001">
    <property type="protein sequence ID" value="OMD53591.1"/>
    <property type="molecule type" value="Genomic_DNA"/>
</dbReference>
<proteinExistence type="predicted"/>
<evidence type="ECO:0000313" key="1">
    <source>
        <dbReference type="EMBL" id="OMD53591.1"/>
    </source>
</evidence>
<dbReference type="Proteomes" id="UP000187412">
    <property type="component" value="Unassembled WGS sequence"/>
</dbReference>
<reference evidence="1 2" key="1">
    <citation type="submission" date="2016-10" db="EMBL/GenBank/DDBJ databases">
        <title>Paenibacillus species isolates.</title>
        <authorList>
            <person name="Beno S.M."/>
        </authorList>
    </citation>
    <scope>NUCLEOTIDE SEQUENCE [LARGE SCALE GENOMIC DNA]</scope>
    <source>
        <strain evidence="1 2">FSL H7-0744</strain>
    </source>
</reference>
<sequence length="157" mass="16353">MTMLVVGIFGHRSDAILAIEAVQELGVKAKQISVVTKEKNTLEVISHDSGIGKPEAGEGNAGLFGTARGLGVGLDMLSDTAVAAGPAAKKLAGADLDIDGLTVSLISIGIPKEDAEAYAKHAHLEHIIVIVTFKDEEHRGKINAIFEKHQAIPLASA</sequence>
<name>A0ABX3HRH6_PAEBO</name>
<gene>
    <name evidence="1" type="ORF">BSK56_00120</name>
</gene>
<protein>
    <recommendedName>
        <fullName evidence="3">General stress protein 17M-like domain-containing protein</fullName>
    </recommendedName>
</protein>
<accession>A0ABX3HRH6</accession>